<feature type="region of interest" description="Disordered" evidence="1">
    <location>
        <begin position="180"/>
        <end position="200"/>
    </location>
</feature>
<proteinExistence type="predicted"/>
<name>A0A1W0X5K5_HYPEX</name>
<dbReference type="Proteomes" id="UP000192578">
    <property type="component" value="Unassembled WGS sequence"/>
</dbReference>
<keyword evidence="2" id="KW-0732">Signal</keyword>
<evidence type="ECO:0000313" key="4">
    <source>
        <dbReference type="Proteomes" id="UP000192578"/>
    </source>
</evidence>
<feature type="signal peptide" evidence="2">
    <location>
        <begin position="1"/>
        <end position="30"/>
    </location>
</feature>
<reference evidence="4" key="1">
    <citation type="submission" date="2017-01" db="EMBL/GenBank/DDBJ databases">
        <title>Comparative genomics of anhydrobiosis in the tardigrade Hypsibius dujardini.</title>
        <authorList>
            <person name="Yoshida Y."/>
            <person name="Koutsovoulos G."/>
            <person name="Laetsch D."/>
            <person name="Stevens L."/>
            <person name="Kumar S."/>
            <person name="Horikawa D."/>
            <person name="Ishino K."/>
            <person name="Komine S."/>
            <person name="Tomita M."/>
            <person name="Blaxter M."/>
            <person name="Arakawa K."/>
        </authorList>
    </citation>
    <scope>NUCLEOTIDE SEQUENCE [LARGE SCALE GENOMIC DNA]</scope>
    <source>
        <strain evidence="4">Z151</strain>
    </source>
</reference>
<feature type="compositionally biased region" description="Low complexity" evidence="1">
    <location>
        <begin position="82"/>
        <end position="94"/>
    </location>
</feature>
<feature type="region of interest" description="Disordered" evidence="1">
    <location>
        <begin position="44"/>
        <end position="120"/>
    </location>
</feature>
<organism evidence="3 4">
    <name type="scientific">Hypsibius exemplaris</name>
    <name type="common">Freshwater tardigrade</name>
    <dbReference type="NCBI Taxonomy" id="2072580"/>
    <lineage>
        <taxon>Eukaryota</taxon>
        <taxon>Metazoa</taxon>
        <taxon>Ecdysozoa</taxon>
        <taxon>Tardigrada</taxon>
        <taxon>Eutardigrada</taxon>
        <taxon>Parachela</taxon>
        <taxon>Hypsibioidea</taxon>
        <taxon>Hypsibiidae</taxon>
        <taxon>Hypsibius</taxon>
    </lineage>
</organism>
<comment type="caution">
    <text evidence="3">The sequence shown here is derived from an EMBL/GenBank/DDBJ whole genome shotgun (WGS) entry which is preliminary data.</text>
</comment>
<sequence length="322" mass="36072">MAFIFSTSCHHFFVLFVCCCCILGPSFVVSRPIRTERNHYPLPKHFPPIDPSLNRQQLPYIPDDDSSHDSEEYSAHHDDGQETQQDDSSSSHDAQLSHDQEPSVSGSTSRPPKHLRPSVFQGAPTNSVDAWISTIKGIAVCWAIVAFIWIFCRIMAGANFCCQLWMYRHSNGLIRSQPNLPTAAAEDGQGTGGQGMSSGTRAQHLQPLLSNRHQISVLPHGSTDDHEGECAPPGYDKFLPPSYDEVMQLEMLCAAKIAEKEVSLQNMVSSDSTDHVAVTFPENPQPVQRLKLLVQPMTLELRSWYWYTKRRQVPGHYQSSPR</sequence>
<feature type="compositionally biased region" description="Basic and acidic residues" evidence="1">
    <location>
        <begin position="65"/>
        <end position="80"/>
    </location>
</feature>
<evidence type="ECO:0000313" key="3">
    <source>
        <dbReference type="EMBL" id="OQV22654.1"/>
    </source>
</evidence>
<dbReference type="EMBL" id="MTYJ01000016">
    <property type="protein sequence ID" value="OQV22654.1"/>
    <property type="molecule type" value="Genomic_DNA"/>
</dbReference>
<evidence type="ECO:0000256" key="1">
    <source>
        <dbReference type="SAM" id="MobiDB-lite"/>
    </source>
</evidence>
<accession>A0A1W0X5K5</accession>
<protein>
    <submittedName>
        <fullName evidence="3">Uncharacterized protein</fullName>
    </submittedName>
</protein>
<evidence type="ECO:0000256" key="2">
    <source>
        <dbReference type="SAM" id="SignalP"/>
    </source>
</evidence>
<gene>
    <name evidence="3" type="ORF">BV898_03479</name>
</gene>
<dbReference type="AlphaFoldDB" id="A0A1W0X5K5"/>
<dbReference type="OrthoDB" id="10656038at2759"/>
<feature type="chain" id="PRO_5013162007" evidence="2">
    <location>
        <begin position="31"/>
        <end position="322"/>
    </location>
</feature>
<keyword evidence="4" id="KW-1185">Reference proteome</keyword>